<reference evidence="4" key="1">
    <citation type="submission" date="2016-10" db="EMBL/GenBank/DDBJ databases">
        <authorList>
            <person name="Varghese N."/>
            <person name="Submissions S."/>
        </authorList>
    </citation>
    <scope>NUCLEOTIDE SEQUENCE [LARGE SCALE GENOMIC DNA]</scope>
    <source>
        <strain evidence="4">CGMCC 1.12397</strain>
    </source>
</reference>
<dbReference type="EMBL" id="FNKQ01000001">
    <property type="protein sequence ID" value="SDQ18284.1"/>
    <property type="molecule type" value="Genomic_DNA"/>
</dbReference>
<reference evidence="3" key="2">
    <citation type="submission" date="2016-10" db="EMBL/GenBank/DDBJ databases">
        <authorList>
            <person name="de Groot N.N."/>
        </authorList>
    </citation>
    <scope>NUCLEOTIDE SEQUENCE [LARGE SCALE GENOMIC DNA]</scope>
    <source>
        <strain evidence="3">CGMCC 1.12397</strain>
    </source>
</reference>
<sequence length="64" mass="6801">MAGLVELAAGAFVAIALVLGGIDALFGQPRDSAGRYQTYRLNQFVGLVMTVLFIGIAAYIYVSF</sequence>
<protein>
    <submittedName>
        <fullName evidence="3">Uncharacterized protein</fullName>
    </submittedName>
</protein>
<name>A0A1H0YSY0_9EURY</name>
<organism evidence="3 4">
    <name type="scientific">Halopelagius longus</name>
    <dbReference type="NCBI Taxonomy" id="1236180"/>
    <lineage>
        <taxon>Archaea</taxon>
        <taxon>Methanobacteriati</taxon>
        <taxon>Methanobacteriota</taxon>
        <taxon>Stenosarchaea group</taxon>
        <taxon>Halobacteria</taxon>
        <taxon>Halobacteriales</taxon>
        <taxon>Haloferacaceae</taxon>
    </lineage>
</organism>
<dbReference type="AlphaFoldDB" id="A0A1H0YSY0"/>
<feature type="transmembrane region" description="Helical" evidence="1">
    <location>
        <begin position="44"/>
        <end position="62"/>
    </location>
</feature>
<evidence type="ECO:0000313" key="4">
    <source>
        <dbReference type="Proteomes" id="UP000199289"/>
    </source>
</evidence>
<keyword evidence="1" id="KW-0472">Membrane</keyword>
<evidence type="ECO:0000256" key="1">
    <source>
        <dbReference type="SAM" id="Phobius"/>
    </source>
</evidence>
<evidence type="ECO:0000313" key="3">
    <source>
        <dbReference type="EMBL" id="SDQ18284.1"/>
    </source>
</evidence>
<dbReference type="EMBL" id="QQST01000001">
    <property type="protein sequence ID" value="RDI72663.1"/>
    <property type="molecule type" value="Genomic_DNA"/>
</dbReference>
<accession>A0A1H0YSY0</accession>
<keyword evidence="1" id="KW-1133">Transmembrane helix</keyword>
<keyword evidence="5" id="KW-1185">Reference proteome</keyword>
<gene>
    <name evidence="2" type="ORF">DWB78_13545</name>
    <name evidence="3" type="ORF">SAMN05216278_0825</name>
</gene>
<reference evidence="2 5" key="3">
    <citation type="submission" date="2018-07" db="EMBL/GenBank/DDBJ databases">
        <title>Genome sequence of extremly halophilic archaeon Halopelagius longus strain BC12-B1.</title>
        <authorList>
            <person name="Zhang X."/>
        </authorList>
    </citation>
    <scope>NUCLEOTIDE SEQUENCE [LARGE SCALE GENOMIC DNA]</scope>
    <source>
        <strain evidence="2 5">BC12-B1</strain>
    </source>
</reference>
<evidence type="ECO:0000313" key="2">
    <source>
        <dbReference type="EMBL" id="RDI72663.1"/>
    </source>
</evidence>
<dbReference type="Proteomes" id="UP000255421">
    <property type="component" value="Unassembled WGS sequence"/>
</dbReference>
<dbReference type="Proteomes" id="UP000199289">
    <property type="component" value="Unassembled WGS sequence"/>
</dbReference>
<evidence type="ECO:0000313" key="5">
    <source>
        <dbReference type="Proteomes" id="UP000255421"/>
    </source>
</evidence>
<proteinExistence type="predicted"/>
<keyword evidence="1" id="KW-0812">Transmembrane</keyword>
<dbReference type="RefSeq" id="WP_092533298.1">
    <property type="nucleotide sequence ID" value="NZ_FNKQ01000001.1"/>
</dbReference>